<dbReference type="Gene3D" id="3.40.50.300">
    <property type="entry name" value="P-loop containing nucleotide triphosphate hydrolases"/>
    <property type="match status" value="1"/>
</dbReference>
<gene>
    <name evidence="1" type="ORF">HQ945_03185</name>
</gene>
<dbReference type="AlphaFoldDB" id="A0A849VK67"/>
<dbReference type="Proteomes" id="UP000550508">
    <property type="component" value="Unassembled WGS sequence"/>
</dbReference>
<name>A0A849VK67_9HYPH</name>
<reference evidence="1 2" key="1">
    <citation type="submission" date="2020-05" db="EMBL/GenBank/DDBJ databases">
        <authorList>
            <person name="Kim M.K."/>
        </authorList>
    </citation>
    <scope>NUCLEOTIDE SEQUENCE [LARGE SCALE GENOMIC DNA]</scope>
    <source>
        <strain evidence="1 2">BT25</strain>
    </source>
</reference>
<evidence type="ECO:0000313" key="1">
    <source>
        <dbReference type="EMBL" id="NTS30248.1"/>
    </source>
</evidence>
<sequence length="279" mass="31912">MLIEKSCYVHVGLHKTGTTALQNFLQLQQSAIEAAGFLYPRACRAMSGHHLAAWVFMNDPRAVGTASRPADLVAEMLDTPLRNILLSSEDFEGCLVENDGFYDFLDDLQWLAIKPKIVIYLRRPADYAESLYLELLKHGFRRSFSEYLEEILDLGFLQYESWIFWFDYERVSDGLSKKQIETIIRPYPLNDTIDDFCRTVGLSIPGVPAVQNANVREDVGTAYKRFADGAELDRQIDVLAMSPVNQARFDRRFVFAPTRMKTTPQAKAAVYLEDIFKRC</sequence>
<evidence type="ECO:0000313" key="2">
    <source>
        <dbReference type="Proteomes" id="UP000550508"/>
    </source>
</evidence>
<dbReference type="SUPFAM" id="SSF52540">
    <property type="entry name" value="P-loop containing nucleoside triphosphate hydrolases"/>
    <property type="match status" value="1"/>
</dbReference>
<accession>A0A849VK67</accession>
<dbReference type="RefSeq" id="WP_174207649.1">
    <property type="nucleotide sequence ID" value="NZ_JABUMX010000001.1"/>
</dbReference>
<proteinExistence type="predicted"/>
<dbReference type="EMBL" id="JABUMX010000001">
    <property type="protein sequence ID" value="NTS30248.1"/>
    <property type="molecule type" value="Genomic_DNA"/>
</dbReference>
<keyword evidence="2" id="KW-1185">Reference proteome</keyword>
<organism evidence="1 2">
    <name type="scientific">Phyllobacterium pellucidum</name>
    <dbReference type="NCBI Taxonomy" id="2740464"/>
    <lineage>
        <taxon>Bacteria</taxon>
        <taxon>Pseudomonadati</taxon>
        <taxon>Pseudomonadota</taxon>
        <taxon>Alphaproteobacteria</taxon>
        <taxon>Hyphomicrobiales</taxon>
        <taxon>Phyllobacteriaceae</taxon>
        <taxon>Phyllobacterium</taxon>
    </lineage>
</organism>
<dbReference type="InterPro" id="IPR027417">
    <property type="entry name" value="P-loop_NTPase"/>
</dbReference>
<evidence type="ECO:0008006" key="3">
    <source>
        <dbReference type="Google" id="ProtNLM"/>
    </source>
</evidence>
<protein>
    <recommendedName>
        <fullName evidence="3">Sulfotransferase family protein</fullName>
    </recommendedName>
</protein>
<comment type="caution">
    <text evidence="1">The sequence shown here is derived from an EMBL/GenBank/DDBJ whole genome shotgun (WGS) entry which is preliminary data.</text>
</comment>